<evidence type="ECO:0000256" key="8">
    <source>
        <dbReference type="RuleBase" id="RU362056"/>
    </source>
</evidence>
<sequence>LPTNTKYPTLIEHLPYIGISSLSSPVCVQCTYSFHDMATIAREDLKYGWFSFKPGWLQTANNSKCFLFVVAILATVQSMTVNGITAINLPTLEKRFQLNSKDLGIIAASNDISAIVLVCFVSFYGEFGNKIRWLGYGTLVTGIGCFVFFLPHALTSPYKPVVTNTTDIYRRVEECMVNSNSSTGNACFSGYESNRFYLFIFCLAQLLMGAGTTPLYSLAPAYIDENVHPKASPIYLGIFFAGAVAGSGLGFVVGGPILNNVYVDIKQPEGANLTSRHPQWIGAWWLAYIATGVVIFVCAIVILGFPRELPGSKEMRDKAIEEGNLPKSDHRLQGSLKDIVPATTKLLKNPTYMFNTMATTAASFFGAGLGAFISKFAELKFNPNPGLAGVTLGVVFLVGATGGIFLSGVIVRRFNLKNSCRLSAMCCLFLQLFTVWTAATFIIPGCNQIELAGITKPYYKSQSQIGSVTAPCNANCSCSIANIDPVCGEDNLSYFSPCHAGCSKVEGSKAYQCSCIPPIGNGTEATAAKRYCDRGPGCKNFLYFLLVSCLLILAVFLTAIPSKTVALRCVPDNQRSYSLGFQFIFQRSLGFMPGPVVTGWIFDYLCLLWGESCGKRGRCQIYDIKKLSLAITVLGCIMKGLAVLFFFLSFWFCKSSYDEDDVNEDQTKNEIEMTGESLSKKTVLN</sequence>
<reference evidence="10 11" key="1">
    <citation type="journal article" date="2018" name="Sci. Rep.">
        <title>Comparative analysis of the Pocillopora damicornis genome highlights role of immune system in coral evolution.</title>
        <authorList>
            <person name="Cunning R."/>
            <person name="Bay R.A."/>
            <person name="Gillette P."/>
            <person name="Baker A.C."/>
            <person name="Traylor-Knowles N."/>
        </authorList>
    </citation>
    <scope>NUCLEOTIDE SEQUENCE [LARGE SCALE GENOMIC DNA]</scope>
    <source>
        <strain evidence="10">RSMAS</strain>
        <tissue evidence="10">Whole animal</tissue>
    </source>
</reference>
<evidence type="ECO:0000256" key="4">
    <source>
        <dbReference type="ARBA" id="ARBA00022692"/>
    </source>
</evidence>
<feature type="transmembrane region" description="Helical" evidence="8">
    <location>
        <begin position="627"/>
        <end position="652"/>
    </location>
</feature>
<dbReference type="Gene3D" id="1.20.1250.20">
    <property type="entry name" value="MFS general substrate transporter like domains"/>
    <property type="match status" value="1"/>
</dbReference>
<comment type="subcellular location">
    <subcellularLocation>
        <location evidence="1 8">Cell membrane</location>
        <topology evidence="1 8">Multi-pass membrane protein</topology>
    </subcellularLocation>
</comment>
<dbReference type="OrthoDB" id="5062115at2759"/>
<keyword evidence="4 8" id="KW-0812">Transmembrane</keyword>
<dbReference type="Proteomes" id="UP000275408">
    <property type="component" value="Unassembled WGS sequence"/>
</dbReference>
<feature type="transmembrane region" description="Helical" evidence="8">
    <location>
        <begin position="386"/>
        <end position="410"/>
    </location>
</feature>
<keyword evidence="7" id="KW-1015">Disulfide bond</keyword>
<evidence type="ECO:0000313" key="10">
    <source>
        <dbReference type="EMBL" id="RMX59823.1"/>
    </source>
</evidence>
<name>A0A3M6V1K3_POCDA</name>
<dbReference type="InterPro" id="IPR004156">
    <property type="entry name" value="OATP"/>
</dbReference>
<dbReference type="SUPFAM" id="SSF100895">
    <property type="entry name" value="Kazal-type serine protease inhibitors"/>
    <property type="match status" value="1"/>
</dbReference>
<evidence type="ECO:0000256" key="1">
    <source>
        <dbReference type="ARBA" id="ARBA00004651"/>
    </source>
</evidence>
<evidence type="ECO:0000256" key="5">
    <source>
        <dbReference type="ARBA" id="ARBA00022989"/>
    </source>
</evidence>
<evidence type="ECO:0000259" key="9">
    <source>
        <dbReference type="PROSITE" id="PS51465"/>
    </source>
</evidence>
<dbReference type="GO" id="GO:0055085">
    <property type="term" value="P:transmembrane transport"/>
    <property type="evidence" value="ECO:0007669"/>
    <property type="project" value="InterPro"/>
</dbReference>
<feature type="transmembrane region" description="Helical" evidence="8">
    <location>
        <begin position="196"/>
        <end position="222"/>
    </location>
</feature>
<proteinExistence type="inferred from homology"/>
<keyword evidence="11" id="KW-1185">Reference proteome</keyword>
<feature type="transmembrane region" description="Helical" evidence="8">
    <location>
        <begin position="104"/>
        <end position="124"/>
    </location>
</feature>
<keyword evidence="8" id="KW-0406">Ion transport</keyword>
<keyword evidence="6 8" id="KW-0472">Membrane</keyword>
<organism evidence="10 11">
    <name type="scientific">Pocillopora damicornis</name>
    <name type="common">Cauliflower coral</name>
    <name type="synonym">Millepora damicornis</name>
    <dbReference type="NCBI Taxonomy" id="46731"/>
    <lineage>
        <taxon>Eukaryota</taxon>
        <taxon>Metazoa</taxon>
        <taxon>Cnidaria</taxon>
        <taxon>Anthozoa</taxon>
        <taxon>Hexacorallia</taxon>
        <taxon>Scleractinia</taxon>
        <taxon>Astrocoeniina</taxon>
        <taxon>Pocilloporidae</taxon>
        <taxon>Pocillopora</taxon>
    </lineage>
</organism>
<evidence type="ECO:0000256" key="6">
    <source>
        <dbReference type="ARBA" id="ARBA00023136"/>
    </source>
</evidence>
<dbReference type="InterPro" id="IPR002350">
    <property type="entry name" value="Kazal_dom"/>
</dbReference>
<dbReference type="NCBIfam" id="TIGR00805">
    <property type="entry name" value="oat"/>
    <property type="match status" value="1"/>
</dbReference>
<evidence type="ECO:0000256" key="3">
    <source>
        <dbReference type="ARBA" id="ARBA00022475"/>
    </source>
</evidence>
<dbReference type="AlphaFoldDB" id="A0A3M6V1K3"/>
<dbReference type="Pfam" id="PF07648">
    <property type="entry name" value="Kazal_2"/>
    <property type="match status" value="1"/>
</dbReference>
<evidence type="ECO:0000256" key="7">
    <source>
        <dbReference type="ARBA" id="ARBA00023157"/>
    </source>
</evidence>
<gene>
    <name evidence="10" type="ORF">pdam_00007345</name>
</gene>
<keyword evidence="5 8" id="KW-1133">Transmembrane helix</keyword>
<protein>
    <recommendedName>
        <fullName evidence="8">Solute carrier organic anion transporter family member</fullName>
    </recommendedName>
</protein>
<feature type="transmembrane region" description="Helical" evidence="8">
    <location>
        <begin position="133"/>
        <end position="154"/>
    </location>
</feature>
<evidence type="ECO:0000313" key="11">
    <source>
        <dbReference type="Proteomes" id="UP000275408"/>
    </source>
</evidence>
<comment type="caution">
    <text evidence="8">Lacks conserved residue(s) required for the propagation of feature annotation.</text>
</comment>
<comment type="caution">
    <text evidence="10">The sequence shown here is derived from an EMBL/GenBank/DDBJ whole genome shotgun (WGS) entry which is preliminary data.</text>
</comment>
<dbReference type="InterPro" id="IPR036058">
    <property type="entry name" value="Kazal_dom_sf"/>
</dbReference>
<accession>A0A3M6V1K3</accession>
<feature type="transmembrane region" description="Helical" evidence="8">
    <location>
        <begin position="352"/>
        <end position="374"/>
    </location>
</feature>
<feature type="transmembrane region" description="Helical" evidence="8">
    <location>
        <begin position="283"/>
        <end position="305"/>
    </location>
</feature>
<comment type="similarity">
    <text evidence="2 8">Belongs to the organo anion transporter (TC 2.A.60) family.</text>
</comment>
<keyword evidence="8" id="KW-0813">Transport</keyword>
<dbReference type="EMBL" id="RCHS01000275">
    <property type="protein sequence ID" value="RMX59823.1"/>
    <property type="molecule type" value="Genomic_DNA"/>
</dbReference>
<dbReference type="PANTHER" id="PTHR11388">
    <property type="entry name" value="ORGANIC ANION TRANSPORTER"/>
    <property type="match status" value="1"/>
</dbReference>
<feature type="domain" description="Kazal-like" evidence="9">
    <location>
        <begin position="466"/>
        <end position="517"/>
    </location>
</feature>
<dbReference type="InterPro" id="IPR036259">
    <property type="entry name" value="MFS_trans_sf"/>
</dbReference>
<evidence type="ECO:0000256" key="2">
    <source>
        <dbReference type="ARBA" id="ARBA00009657"/>
    </source>
</evidence>
<feature type="transmembrane region" description="Helical" evidence="8">
    <location>
        <begin position="65"/>
        <end position="84"/>
    </location>
</feature>
<dbReference type="Pfam" id="PF03137">
    <property type="entry name" value="OATP"/>
    <property type="match status" value="1"/>
</dbReference>
<dbReference type="PROSITE" id="PS51465">
    <property type="entry name" value="KAZAL_2"/>
    <property type="match status" value="1"/>
</dbReference>
<dbReference type="GO" id="GO:0005886">
    <property type="term" value="C:plasma membrane"/>
    <property type="evidence" value="ECO:0007669"/>
    <property type="project" value="UniProtKB-SubCell"/>
</dbReference>
<dbReference type="PANTHER" id="PTHR11388:SF100">
    <property type="entry name" value="SOLUTE CARRIER ORGANIC ANION TRANSPORTER FAMILY MEMBER 4A1"/>
    <property type="match status" value="1"/>
</dbReference>
<feature type="transmembrane region" description="Helical" evidence="8">
    <location>
        <begin position="234"/>
        <end position="258"/>
    </location>
</feature>
<feature type="non-terminal residue" evidence="10">
    <location>
        <position position="1"/>
    </location>
</feature>
<dbReference type="SUPFAM" id="SSF103473">
    <property type="entry name" value="MFS general substrate transporter"/>
    <property type="match status" value="1"/>
</dbReference>
<dbReference type="GO" id="GO:0006811">
    <property type="term" value="P:monoatomic ion transport"/>
    <property type="evidence" value="ECO:0007669"/>
    <property type="project" value="UniProtKB-KW"/>
</dbReference>
<keyword evidence="3" id="KW-1003">Cell membrane</keyword>
<feature type="transmembrane region" description="Helical" evidence="8">
    <location>
        <begin position="541"/>
        <end position="560"/>
    </location>
</feature>